<dbReference type="Pfam" id="PF00732">
    <property type="entry name" value="GMC_oxred_N"/>
    <property type="match status" value="2"/>
</dbReference>
<evidence type="ECO:0000256" key="5">
    <source>
        <dbReference type="RuleBase" id="RU003968"/>
    </source>
</evidence>
<dbReference type="Gene3D" id="3.50.50.60">
    <property type="entry name" value="FAD/NAD(P)-binding domain"/>
    <property type="match status" value="2"/>
</dbReference>
<dbReference type="RefSeq" id="XP_052740383.1">
    <property type="nucleotide sequence ID" value="XM_052884423.1"/>
</dbReference>
<organism evidence="8 9">
    <name type="scientific">Bicyclus anynana</name>
    <name type="common">Squinting bush brown butterfly</name>
    <dbReference type="NCBI Taxonomy" id="110368"/>
    <lineage>
        <taxon>Eukaryota</taxon>
        <taxon>Metazoa</taxon>
        <taxon>Ecdysozoa</taxon>
        <taxon>Arthropoda</taxon>
        <taxon>Hexapoda</taxon>
        <taxon>Insecta</taxon>
        <taxon>Pterygota</taxon>
        <taxon>Neoptera</taxon>
        <taxon>Endopterygota</taxon>
        <taxon>Lepidoptera</taxon>
        <taxon>Glossata</taxon>
        <taxon>Ditrysia</taxon>
        <taxon>Papilionoidea</taxon>
        <taxon>Nymphalidae</taxon>
        <taxon>Satyrinae</taxon>
        <taxon>Satyrini</taxon>
        <taxon>Mycalesina</taxon>
        <taxon>Bicyclus</taxon>
    </lineage>
</organism>
<dbReference type="GeneID" id="112052819"/>
<feature type="domain" description="Glucose-methanol-choline oxidoreductase N-terminal" evidence="6">
    <location>
        <begin position="106"/>
        <end position="129"/>
    </location>
</feature>
<dbReference type="InterPro" id="IPR000172">
    <property type="entry name" value="GMC_OxRdtase_N"/>
</dbReference>
<reference evidence="9" key="1">
    <citation type="submission" date="2025-08" db="UniProtKB">
        <authorList>
            <consortium name="RefSeq"/>
        </authorList>
    </citation>
    <scope>IDENTIFICATION</scope>
</reference>
<evidence type="ECO:0000256" key="1">
    <source>
        <dbReference type="ARBA" id="ARBA00001974"/>
    </source>
</evidence>
<dbReference type="InterPro" id="IPR007867">
    <property type="entry name" value="GMC_OxRtase_C"/>
</dbReference>
<feature type="domain" description="Glucose-methanol-choline oxidoreductase N-terminal" evidence="7">
    <location>
        <begin position="167"/>
        <end position="181"/>
    </location>
</feature>
<evidence type="ECO:0000256" key="3">
    <source>
        <dbReference type="ARBA" id="ARBA00022630"/>
    </source>
</evidence>
<evidence type="ECO:0000313" key="9">
    <source>
        <dbReference type="RefSeq" id="XP_052740383.1"/>
    </source>
</evidence>
<dbReference type="Gene3D" id="3.30.560.10">
    <property type="entry name" value="Glucose Oxidase, domain 3"/>
    <property type="match status" value="2"/>
</dbReference>
<dbReference type="PROSITE" id="PS00623">
    <property type="entry name" value="GMC_OXRED_1"/>
    <property type="match status" value="1"/>
</dbReference>
<keyword evidence="4 5" id="KW-0274">FAD</keyword>
<dbReference type="InterPro" id="IPR012132">
    <property type="entry name" value="GMC_OxRdtase"/>
</dbReference>
<name>A0ABM3LMV8_BICAN</name>
<evidence type="ECO:0000256" key="2">
    <source>
        <dbReference type="ARBA" id="ARBA00010790"/>
    </source>
</evidence>
<dbReference type="SUPFAM" id="SSF51905">
    <property type="entry name" value="FAD/NAD(P)-binding domain"/>
    <property type="match status" value="1"/>
</dbReference>
<proteinExistence type="inferred from homology"/>
<evidence type="ECO:0000259" key="7">
    <source>
        <dbReference type="PROSITE" id="PS00624"/>
    </source>
</evidence>
<dbReference type="Proteomes" id="UP001652582">
    <property type="component" value="Chromosome 11"/>
</dbReference>
<evidence type="ECO:0000256" key="4">
    <source>
        <dbReference type="ARBA" id="ARBA00022827"/>
    </source>
</evidence>
<dbReference type="Pfam" id="PF05199">
    <property type="entry name" value="GMC_oxred_C"/>
    <property type="match status" value="1"/>
</dbReference>
<dbReference type="SUPFAM" id="SSF54373">
    <property type="entry name" value="FAD-linked reductases, C-terminal domain"/>
    <property type="match status" value="1"/>
</dbReference>
<comment type="cofactor">
    <cofactor evidence="1">
        <name>FAD</name>
        <dbReference type="ChEBI" id="CHEBI:57692"/>
    </cofactor>
</comment>
<keyword evidence="3 5" id="KW-0285">Flavoprotein</keyword>
<sequence length="466" mass="53018">MVWVVVLGDQLKAKNSKHYLFPDQETFDFIIVGGGTAGCVVANRLSEIRHWNVLVLEAGLEPPIESDIPEMEFNMYKTKYDWQYVTINDGIRHQGLQDGVVQWTRGKMLGGGSSINSMFYYRGKDQDYQTWYDERNPSWSPENGVEVDVNGKRKIFLSTIEVIISTGTVNTPQLLMLSGIGPEEHLLSKNIPCKINLPHVGHNLQDHLAILIPIYADKPGPENKSERMFDVIKYLYNKTGYLAHSSVLNLGAFFSRYRDINYPEFQSQTIVFRPNTTTAKTYLSTFKDDVRDSILRYNSKKALYMISLYVLHPFSRGVIFLNTSNPYDHPIIDANYYGDYRDLVSSVYGVKVISKLVNTPIFKSMNAFIPRIYLPQCDNYDFLSDAYWECYAIQMTQTVFHPVGTAKMGLDPRNSVVNNFLKVHGVKKLRVIDASIMPYETSGNTNGPVVMVGEMGSDMIKAEYLS</sequence>
<dbReference type="PIRSF" id="PIRSF000137">
    <property type="entry name" value="Alcohol_oxidase"/>
    <property type="match status" value="1"/>
</dbReference>
<keyword evidence="8" id="KW-1185">Reference proteome</keyword>
<gene>
    <name evidence="9" type="primary">LOC112052819</name>
</gene>
<evidence type="ECO:0000313" key="8">
    <source>
        <dbReference type="Proteomes" id="UP001652582"/>
    </source>
</evidence>
<dbReference type="PROSITE" id="PS00624">
    <property type="entry name" value="GMC_OXRED_2"/>
    <property type="match status" value="1"/>
</dbReference>
<comment type="similarity">
    <text evidence="2 5">Belongs to the GMC oxidoreductase family.</text>
</comment>
<dbReference type="InterPro" id="IPR036188">
    <property type="entry name" value="FAD/NAD-bd_sf"/>
</dbReference>
<evidence type="ECO:0000259" key="6">
    <source>
        <dbReference type="PROSITE" id="PS00623"/>
    </source>
</evidence>
<accession>A0ABM3LMV8</accession>
<protein>
    <submittedName>
        <fullName evidence="9">Ecdysone oxidase-like</fullName>
    </submittedName>
</protein>
<dbReference type="PANTHER" id="PTHR11552:SF147">
    <property type="entry name" value="CHOLINE DEHYDROGENASE, MITOCHONDRIAL"/>
    <property type="match status" value="1"/>
</dbReference>
<dbReference type="PANTHER" id="PTHR11552">
    <property type="entry name" value="GLUCOSE-METHANOL-CHOLINE GMC OXIDOREDUCTASE"/>
    <property type="match status" value="1"/>
</dbReference>